<evidence type="ECO:0000313" key="2">
    <source>
        <dbReference type="Proteomes" id="UP000516437"/>
    </source>
</evidence>
<proteinExistence type="predicted"/>
<reference evidence="1 2" key="1">
    <citation type="journal article" date="2019" name="Plant Biotechnol. J.">
        <title>The red bayberry genome and genetic basis of sex determination.</title>
        <authorList>
            <person name="Jia H.M."/>
            <person name="Jia H.J."/>
            <person name="Cai Q.L."/>
            <person name="Wang Y."/>
            <person name="Zhao H.B."/>
            <person name="Yang W.F."/>
            <person name="Wang G.Y."/>
            <person name="Li Y.H."/>
            <person name="Zhan D.L."/>
            <person name="Shen Y.T."/>
            <person name="Niu Q.F."/>
            <person name="Chang L."/>
            <person name="Qiu J."/>
            <person name="Zhao L."/>
            <person name="Xie H.B."/>
            <person name="Fu W.Y."/>
            <person name="Jin J."/>
            <person name="Li X.W."/>
            <person name="Jiao Y."/>
            <person name="Zhou C.C."/>
            <person name="Tu T."/>
            <person name="Chai C.Y."/>
            <person name="Gao J.L."/>
            <person name="Fan L.J."/>
            <person name="van de Weg E."/>
            <person name="Wang J.Y."/>
            <person name="Gao Z.S."/>
        </authorList>
    </citation>
    <scope>NUCLEOTIDE SEQUENCE [LARGE SCALE GENOMIC DNA]</scope>
    <source>
        <tissue evidence="1">Leaves</tissue>
    </source>
</reference>
<dbReference type="Proteomes" id="UP000516437">
    <property type="component" value="Chromosome 7"/>
</dbReference>
<accession>A0A6A1V4X6</accession>
<name>A0A6A1V4X6_9ROSI</name>
<comment type="caution">
    <text evidence="1">The sequence shown here is derived from an EMBL/GenBank/DDBJ whole genome shotgun (WGS) entry which is preliminary data.</text>
</comment>
<evidence type="ECO:0000313" key="1">
    <source>
        <dbReference type="EMBL" id="KAB1207405.1"/>
    </source>
</evidence>
<sequence>MAYGSRIRRDKLQNRHKWSSLMGNKMSVRAESLCTINFNIFKRLSISLFPFFLFSLRFSVPPPWLS</sequence>
<gene>
    <name evidence="1" type="ORF">CJ030_MR7G017412</name>
</gene>
<organism evidence="1 2">
    <name type="scientific">Morella rubra</name>
    <name type="common">Chinese bayberry</name>
    <dbReference type="NCBI Taxonomy" id="262757"/>
    <lineage>
        <taxon>Eukaryota</taxon>
        <taxon>Viridiplantae</taxon>
        <taxon>Streptophyta</taxon>
        <taxon>Embryophyta</taxon>
        <taxon>Tracheophyta</taxon>
        <taxon>Spermatophyta</taxon>
        <taxon>Magnoliopsida</taxon>
        <taxon>eudicotyledons</taxon>
        <taxon>Gunneridae</taxon>
        <taxon>Pentapetalae</taxon>
        <taxon>rosids</taxon>
        <taxon>fabids</taxon>
        <taxon>Fagales</taxon>
        <taxon>Myricaceae</taxon>
        <taxon>Morella</taxon>
    </lineage>
</organism>
<dbReference type="EMBL" id="RXIC02000025">
    <property type="protein sequence ID" value="KAB1207405.1"/>
    <property type="molecule type" value="Genomic_DNA"/>
</dbReference>
<dbReference type="AlphaFoldDB" id="A0A6A1V4X6"/>
<protein>
    <submittedName>
        <fullName evidence="1">Uncharacterized protein</fullName>
    </submittedName>
</protein>
<keyword evidence="2" id="KW-1185">Reference proteome</keyword>